<dbReference type="InterPro" id="IPR036388">
    <property type="entry name" value="WH-like_DNA-bd_sf"/>
</dbReference>
<dbReference type="GO" id="GO:0008168">
    <property type="term" value="F:methyltransferase activity"/>
    <property type="evidence" value="ECO:0007669"/>
    <property type="project" value="UniProtKB-KW"/>
</dbReference>
<comment type="caution">
    <text evidence="6">The sequence shown here is derived from an EMBL/GenBank/DDBJ whole genome shotgun (WGS) entry which is preliminary data.</text>
</comment>
<dbReference type="InterPro" id="IPR016461">
    <property type="entry name" value="COMT-like"/>
</dbReference>
<dbReference type="InterPro" id="IPR029063">
    <property type="entry name" value="SAM-dependent_MTases_sf"/>
</dbReference>
<sequence>MDPYVRTAGLDEADRALINDSLSLVRSADARAVVRDLLPRLTEREQESVAAHCDVAHAAALVFPPSLDGLIAGLRADGFTVGEAVPSVVVRERLSRRYGVPVTALEVTILHVQVPATGQGPCEIELFVLETAPGTELRAIAARERMERNESHLALEVRAPDGVVMAGLRALLADHGGLAADGGGYNSLENCTVLYFLSAAADGRDGLSATGPARSRRLELRARGHHPAVLAAHRGAEPGDPAKRLLELMTGAWTTQAIAVAARLGLADQLPGPSVRSTRGTEAAAAAGSVAELAGRLTADPAGLVRLLRYLAAVGVVTPVGDFYALTELGALLREDSRHSLRSLALLYGGPFYQSFGELAHSVRTGREAFKALFGKGHFDYFAERPGLAKLFDSAMAASAAMFEPVPGLFDFSDARVVVDVAGGNGQLLGLLLARAPHLRGVLLERAHVLEGARRHLAGAGCADRCSFVAGDFTRAVPEGGDVYLLSRVLHDWDDERCLTILRRCAESMHEKSQLLLVERLLPDTEERMPRAAPSLAVAWDLHMMCNVGGQERTTGHYQRLLATAGFELLSVRGLPLDGNLLHARRRG</sequence>
<evidence type="ECO:0000259" key="5">
    <source>
        <dbReference type="Pfam" id="PF08100"/>
    </source>
</evidence>
<dbReference type="PANTHER" id="PTHR43712">
    <property type="entry name" value="PUTATIVE (AFU_ORTHOLOGUE AFUA_4G14580)-RELATED"/>
    <property type="match status" value="1"/>
</dbReference>
<dbReference type="EMBL" id="JARHTQ010000007">
    <property type="protein sequence ID" value="MDF2256830.1"/>
    <property type="molecule type" value="Genomic_DNA"/>
</dbReference>
<evidence type="ECO:0000256" key="2">
    <source>
        <dbReference type="ARBA" id="ARBA00022679"/>
    </source>
</evidence>
<dbReference type="SUPFAM" id="SSF53335">
    <property type="entry name" value="S-adenosyl-L-methionine-dependent methyltransferases"/>
    <property type="match status" value="1"/>
</dbReference>
<dbReference type="Gene3D" id="1.10.287.1350">
    <property type="match status" value="1"/>
</dbReference>
<accession>A0ABT5Z189</accession>
<dbReference type="RefSeq" id="WP_275813706.1">
    <property type="nucleotide sequence ID" value="NZ_BAAANM010000001.1"/>
</dbReference>
<feature type="domain" description="O-methyltransferase dimerisation" evidence="5">
    <location>
        <begin position="246"/>
        <end position="333"/>
    </location>
</feature>
<dbReference type="Gene3D" id="1.10.10.10">
    <property type="entry name" value="Winged helix-like DNA-binding domain superfamily/Winged helix DNA-binding domain"/>
    <property type="match status" value="1"/>
</dbReference>
<proteinExistence type="predicted"/>
<dbReference type="InterPro" id="IPR001077">
    <property type="entry name" value="COMT_C"/>
</dbReference>
<dbReference type="Gene3D" id="3.40.50.150">
    <property type="entry name" value="Vaccinia Virus protein VP39"/>
    <property type="match status" value="1"/>
</dbReference>
<evidence type="ECO:0000259" key="4">
    <source>
        <dbReference type="Pfam" id="PF00891"/>
    </source>
</evidence>
<gene>
    <name evidence="6" type="ORF">P2L57_14205</name>
</gene>
<dbReference type="SUPFAM" id="SSF46785">
    <property type="entry name" value="Winged helix' DNA-binding domain"/>
    <property type="match status" value="1"/>
</dbReference>
<dbReference type="Pfam" id="PF08100">
    <property type="entry name" value="Dimerisation"/>
    <property type="match status" value="1"/>
</dbReference>
<dbReference type="Pfam" id="PF00891">
    <property type="entry name" value="Methyltransf_2"/>
    <property type="match status" value="1"/>
</dbReference>
<dbReference type="InterPro" id="IPR036390">
    <property type="entry name" value="WH_DNA-bd_sf"/>
</dbReference>
<keyword evidence="7" id="KW-1185">Reference proteome</keyword>
<dbReference type="InterPro" id="IPR012967">
    <property type="entry name" value="COMT_dimerisation"/>
</dbReference>
<reference evidence="6 7" key="1">
    <citation type="submission" date="2023-03" db="EMBL/GenBank/DDBJ databases">
        <title>Draft genome sequence of type strain Streptomyces ferralitis JCM 14344.</title>
        <authorList>
            <person name="Klaysubun C."/>
            <person name="Duangmal K."/>
        </authorList>
    </citation>
    <scope>NUCLEOTIDE SEQUENCE [LARGE SCALE GENOMIC DNA]</scope>
    <source>
        <strain evidence="6 7">JCM 14344</strain>
    </source>
</reference>
<organism evidence="6 7">
    <name type="scientific">Streptantibioticus ferralitis</name>
    <dbReference type="NCBI Taxonomy" id="236510"/>
    <lineage>
        <taxon>Bacteria</taxon>
        <taxon>Bacillati</taxon>
        <taxon>Actinomycetota</taxon>
        <taxon>Actinomycetes</taxon>
        <taxon>Kitasatosporales</taxon>
        <taxon>Streptomycetaceae</taxon>
        <taxon>Streptantibioticus</taxon>
    </lineage>
</organism>
<protein>
    <submittedName>
        <fullName evidence="6">Methyltransferase</fullName>
    </submittedName>
</protein>
<evidence type="ECO:0000313" key="6">
    <source>
        <dbReference type="EMBL" id="MDF2256830.1"/>
    </source>
</evidence>
<keyword evidence="3" id="KW-0949">S-adenosyl-L-methionine</keyword>
<keyword evidence="2" id="KW-0808">Transferase</keyword>
<keyword evidence="1 6" id="KW-0489">Methyltransferase</keyword>
<dbReference type="PANTHER" id="PTHR43712:SF2">
    <property type="entry name" value="O-METHYLTRANSFERASE CICE"/>
    <property type="match status" value="1"/>
</dbReference>
<evidence type="ECO:0000256" key="3">
    <source>
        <dbReference type="ARBA" id="ARBA00022691"/>
    </source>
</evidence>
<evidence type="ECO:0000256" key="1">
    <source>
        <dbReference type="ARBA" id="ARBA00022603"/>
    </source>
</evidence>
<dbReference type="GO" id="GO:0032259">
    <property type="term" value="P:methylation"/>
    <property type="evidence" value="ECO:0007669"/>
    <property type="project" value="UniProtKB-KW"/>
</dbReference>
<dbReference type="PROSITE" id="PS51683">
    <property type="entry name" value="SAM_OMT_II"/>
    <property type="match status" value="1"/>
</dbReference>
<dbReference type="Proteomes" id="UP001220022">
    <property type="component" value="Unassembled WGS sequence"/>
</dbReference>
<name>A0ABT5Z189_9ACTN</name>
<feature type="domain" description="O-methyltransferase C-terminal" evidence="4">
    <location>
        <begin position="356"/>
        <end position="568"/>
    </location>
</feature>
<evidence type="ECO:0000313" key="7">
    <source>
        <dbReference type="Proteomes" id="UP001220022"/>
    </source>
</evidence>